<evidence type="ECO:0000256" key="16">
    <source>
        <dbReference type="PROSITE-ProRule" id="PRU00024"/>
    </source>
</evidence>
<dbReference type="SUPFAM" id="SSF57845">
    <property type="entry name" value="B-box zinc-binding domain"/>
    <property type="match status" value="2"/>
</dbReference>
<evidence type="ECO:0000256" key="12">
    <source>
        <dbReference type="ARBA" id="ARBA00022786"/>
    </source>
</evidence>
<evidence type="ECO:0000256" key="11">
    <source>
        <dbReference type="ARBA" id="ARBA00022771"/>
    </source>
</evidence>
<evidence type="ECO:0000259" key="20">
    <source>
        <dbReference type="PROSITE" id="PS50188"/>
    </source>
</evidence>
<evidence type="ECO:0000256" key="1">
    <source>
        <dbReference type="ARBA" id="ARBA00000900"/>
    </source>
</evidence>
<name>A0ABM1KH11_GEKJA</name>
<dbReference type="Pfam" id="PF00643">
    <property type="entry name" value="zf-B_box"/>
    <property type="match status" value="2"/>
</dbReference>
<dbReference type="SMART" id="SM00184">
    <property type="entry name" value="RING"/>
    <property type="match status" value="1"/>
</dbReference>
<comment type="similarity">
    <text evidence="5">Belongs to the ohanin/vespryn family.</text>
</comment>
<dbReference type="InterPro" id="IPR013320">
    <property type="entry name" value="ConA-like_dom_sf"/>
</dbReference>
<evidence type="ECO:0000256" key="10">
    <source>
        <dbReference type="ARBA" id="ARBA00022723"/>
    </source>
</evidence>
<comment type="subcellular location">
    <subcellularLocation>
        <location evidence="2">Cytoplasm</location>
    </subcellularLocation>
</comment>
<evidence type="ECO:0000256" key="2">
    <source>
        <dbReference type="ARBA" id="ARBA00004496"/>
    </source>
</evidence>
<comment type="similarity">
    <text evidence="4">Belongs to the TRIM/RBCC family.</text>
</comment>
<dbReference type="GeneID" id="107115749"/>
<comment type="pathway">
    <text evidence="3">Protein modification; protein ubiquitination.</text>
</comment>
<gene>
    <name evidence="22" type="primary">LOC107115749</name>
</gene>
<dbReference type="CDD" id="cd19762">
    <property type="entry name" value="Bbox2_TRIM7-like"/>
    <property type="match status" value="1"/>
</dbReference>
<feature type="domain" description="B box-type" evidence="19">
    <location>
        <begin position="89"/>
        <end position="130"/>
    </location>
</feature>
<proteinExistence type="inferred from homology"/>
<keyword evidence="11 16" id="KW-0863">Zinc-finger</keyword>
<dbReference type="InterPro" id="IPR017907">
    <property type="entry name" value="Znf_RING_CS"/>
</dbReference>
<evidence type="ECO:0000256" key="7">
    <source>
        <dbReference type="ARBA" id="ARBA00022490"/>
    </source>
</evidence>
<evidence type="ECO:0000256" key="14">
    <source>
        <dbReference type="ARBA" id="ARBA00023054"/>
    </source>
</evidence>
<dbReference type="InterPro" id="IPR043136">
    <property type="entry name" value="B30.2/SPRY_sf"/>
</dbReference>
<dbReference type="CDD" id="cd12888">
    <property type="entry name" value="SPRY_PRY_TRIM7_like"/>
    <property type="match status" value="1"/>
</dbReference>
<dbReference type="InterPro" id="IPR020457">
    <property type="entry name" value="Znf_B-box_chordata"/>
</dbReference>
<dbReference type="PROSITE" id="PS00518">
    <property type="entry name" value="ZF_RING_1"/>
    <property type="match status" value="1"/>
</dbReference>
<feature type="domain" description="B30.2/SPRY" evidence="20">
    <location>
        <begin position="341"/>
        <end position="533"/>
    </location>
</feature>
<comment type="catalytic activity">
    <reaction evidence="1">
        <text>S-ubiquitinyl-[E2 ubiquitin-conjugating enzyme]-L-cysteine + [acceptor protein]-L-lysine = [E2 ubiquitin-conjugating enzyme]-L-cysteine + N(6)-ubiquitinyl-[acceptor protein]-L-lysine.</text>
        <dbReference type="EC" id="2.3.2.27"/>
    </reaction>
</comment>
<dbReference type="InterPro" id="IPR003879">
    <property type="entry name" value="Butyrophylin_SPRY"/>
</dbReference>
<dbReference type="RefSeq" id="XP_015272998.1">
    <property type="nucleotide sequence ID" value="XM_015417512.1"/>
</dbReference>
<dbReference type="Gene3D" id="3.30.40.10">
    <property type="entry name" value="Zinc/RING finger domain, C3HC4 (zinc finger)"/>
    <property type="match status" value="1"/>
</dbReference>
<keyword evidence="13" id="KW-0862">Zinc</keyword>
<dbReference type="Gene3D" id="3.30.160.60">
    <property type="entry name" value="Classic Zinc Finger"/>
    <property type="match status" value="2"/>
</dbReference>
<evidence type="ECO:0000256" key="4">
    <source>
        <dbReference type="ARBA" id="ARBA00008518"/>
    </source>
</evidence>
<evidence type="ECO:0000256" key="13">
    <source>
        <dbReference type="ARBA" id="ARBA00022833"/>
    </source>
</evidence>
<evidence type="ECO:0000313" key="21">
    <source>
        <dbReference type="Proteomes" id="UP000694871"/>
    </source>
</evidence>
<protein>
    <recommendedName>
        <fullName evidence="6">RING-type E3 ubiquitin transferase</fullName>
        <ecNumber evidence="6">2.3.2.27</ecNumber>
    </recommendedName>
</protein>
<evidence type="ECO:0000259" key="18">
    <source>
        <dbReference type="PROSITE" id="PS50089"/>
    </source>
</evidence>
<evidence type="ECO:0000256" key="9">
    <source>
        <dbReference type="ARBA" id="ARBA00022699"/>
    </source>
</evidence>
<keyword evidence="9" id="KW-0528">Neurotoxin</keyword>
<dbReference type="PRINTS" id="PR01406">
    <property type="entry name" value="BBOXZNFINGER"/>
</dbReference>
<dbReference type="PROSITE" id="PS50119">
    <property type="entry name" value="ZF_BBOX"/>
    <property type="match status" value="2"/>
</dbReference>
<dbReference type="SMART" id="SM00336">
    <property type="entry name" value="BBOX"/>
    <property type="match status" value="2"/>
</dbReference>
<comment type="function">
    <text evidence="15">Neurotoxin that produces dose-dependent hypolocomotion and hyperalgesia in mice. May directly act on the central nervous system, as it is 6500-fold more potent when administered intracerebroventricularly than intraperitoneal.</text>
</comment>
<keyword evidence="14 17" id="KW-0175">Coiled coil</keyword>
<feature type="coiled-coil region" evidence="17">
    <location>
        <begin position="197"/>
        <end position="311"/>
    </location>
</feature>
<evidence type="ECO:0000256" key="6">
    <source>
        <dbReference type="ARBA" id="ARBA00012483"/>
    </source>
</evidence>
<evidence type="ECO:0000256" key="8">
    <source>
        <dbReference type="ARBA" id="ARBA00022679"/>
    </source>
</evidence>
<keyword evidence="8" id="KW-0808">Transferase</keyword>
<dbReference type="PROSITE" id="PS50089">
    <property type="entry name" value="ZF_RING_2"/>
    <property type="match status" value="1"/>
</dbReference>
<feature type="domain" description="B box-type" evidence="19">
    <location>
        <begin position="141"/>
        <end position="182"/>
    </location>
</feature>
<dbReference type="InterPro" id="IPR050143">
    <property type="entry name" value="TRIM/RBCC"/>
</dbReference>
<dbReference type="InterPro" id="IPR001870">
    <property type="entry name" value="B30.2/SPRY"/>
</dbReference>
<dbReference type="Proteomes" id="UP000694871">
    <property type="component" value="Unplaced"/>
</dbReference>
<dbReference type="InterPro" id="IPR013083">
    <property type="entry name" value="Znf_RING/FYVE/PHD"/>
</dbReference>
<evidence type="ECO:0000256" key="15">
    <source>
        <dbReference type="ARBA" id="ARBA00034460"/>
    </source>
</evidence>
<dbReference type="InterPro" id="IPR003877">
    <property type="entry name" value="SPRY_dom"/>
</dbReference>
<evidence type="ECO:0000256" key="17">
    <source>
        <dbReference type="SAM" id="Coils"/>
    </source>
</evidence>
<dbReference type="Pfam" id="PF13765">
    <property type="entry name" value="PRY"/>
    <property type="match status" value="1"/>
</dbReference>
<reference evidence="22" key="1">
    <citation type="submission" date="2025-08" db="UniProtKB">
        <authorList>
            <consortium name="RefSeq"/>
        </authorList>
    </citation>
    <scope>IDENTIFICATION</scope>
</reference>
<evidence type="ECO:0000256" key="5">
    <source>
        <dbReference type="ARBA" id="ARBA00009651"/>
    </source>
</evidence>
<evidence type="ECO:0000256" key="3">
    <source>
        <dbReference type="ARBA" id="ARBA00004906"/>
    </source>
</evidence>
<keyword evidence="10" id="KW-0479">Metal-binding</keyword>
<dbReference type="SUPFAM" id="SSF57850">
    <property type="entry name" value="RING/U-box"/>
    <property type="match status" value="1"/>
</dbReference>
<sequence length="533" mass="60265">MAVEGPLKKLCEEASCSICLDYFKDPVSIAECGHNFCRACLTRGWGEPGASSEPACPQCRGRTQEGSLRRNQQLATFVELIKQLSPLEAKGAVCEKHREPLKFFCKEVEAPVCVVCSLSQEHKDQEVVPLEETFRAVVAVRKGGVCQKHQEPLKLFCKDDEALICVVCDRSKEHRNHETLPLEEASQEYKDQFSSCLEVLKKKRERIVASREDVEKESQDLLKQTKGEKQKTLTKFRQLHTFLEEQEKCLLAQMEEVEEEVAKKRDQHLAELSEEHSSMESLIREMEEKCQQSANELLQDAQSTLQRYEEKKTFENPVTFPLTLKWRIWDFCDINHSLDVVMKQWKDTLDSGLDLQKAANVMLDPDTAYPTLILSEDKKSVRQGDKAQALPSNPERFDSYGAVLGLEGFTAGCHFWEVCVGSEEEWMVGVARKSMGRKGKLTFSTEGGMWAVGKWKGLYRATVKGSHTSLTMSGELKRIRVCLNYTGGRVAFFDAGQAALLYEFSGASFSGETLLPFFLVTLKGHLQLSHQGH</sequence>
<keyword evidence="9" id="KW-0800">Toxin</keyword>
<dbReference type="SUPFAM" id="SSF49899">
    <property type="entry name" value="Concanavalin A-like lectins/glucanases"/>
    <property type="match status" value="1"/>
</dbReference>
<evidence type="ECO:0000313" key="22">
    <source>
        <dbReference type="RefSeq" id="XP_015272998.1"/>
    </source>
</evidence>
<keyword evidence="7" id="KW-0963">Cytoplasm</keyword>
<dbReference type="SMART" id="SM00449">
    <property type="entry name" value="SPRY"/>
    <property type="match status" value="1"/>
</dbReference>
<dbReference type="SMART" id="SM00589">
    <property type="entry name" value="PRY"/>
    <property type="match status" value="1"/>
</dbReference>
<dbReference type="Gene3D" id="2.60.120.920">
    <property type="match status" value="1"/>
</dbReference>
<evidence type="ECO:0000259" key="19">
    <source>
        <dbReference type="PROSITE" id="PS50119"/>
    </source>
</evidence>
<keyword evidence="21" id="KW-1185">Reference proteome</keyword>
<feature type="domain" description="RING-type" evidence="18">
    <location>
        <begin position="16"/>
        <end position="60"/>
    </location>
</feature>
<dbReference type="InterPro" id="IPR001841">
    <property type="entry name" value="Znf_RING"/>
</dbReference>
<dbReference type="EC" id="2.3.2.27" evidence="6"/>
<dbReference type="PROSITE" id="PS50188">
    <property type="entry name" value="B302_SPRY"/>
    <property type="match status" value="1"/>
</dbReference>
<dbReference type="PANTHER" id="PTHR24103">
    <property type="entry name" value="E3 UBIQUITIN-PROTEIN LIGASE TRIM"/>
    <property type="match status" value="1"/>
</dbReference>
<dbReference type="Pfam" id="PF15227">
    <property type="entry name" value="zf-C3HC4_4"/>
    <property type="match status" value="1"/>
</dbReference>
<dbReference type="InterPro" id="IPR006574">
    <property type="entry name" value="PRY"/>
</dbReference>
<dbReference type="Pfam" id="PF00622">
    <property type="entry name" value="SPRY"/>
    <property type="match status" value="1"/>
</dbReference>
<accession>A0ABM1KH11</accession>
<dbReference type="PRINTS" id="PR01407">
    <property type="entry name" value="BUTYPHLNCDUF"/>
</dbReference>
<keyword evidence="12" id="KW-0833">Ubl conjugation pathway</keyword>
<dbReference type="InterPro" id="IPR000315">
    <property type="entry name" value="Znf_B-box"/>
</dbReference>
<organism evidence="21 22">
    <name type="scientific">Gekko japonicus</name>
    <name type="common">Schlegel's Japanese gecko</name>
    <dbReference type="NCBI Taxonomy" id="146911"/>
    <lineage>
        <taxon>Eukaryota</taxon>
        <taxon>Metazoa</taxon>
        <taxon>Chordata</taxon>
        <taxon>Craniata</taxon>
        <taxon>Vertebrata</taxon>
        <taxon>Euteleostomi</taxon>
        <taxon>Lepidosauria</taxon>
        <taxon>Squamata</taxon>
        <taxon>Bifurcata</taxon>
        <taxon>Gekkota</taxon>
        <taxon>Gekkonidae</taxon>
        <taxon>Gekkoninae</taxon>
        <taxon>Gekko</taxon>
    </lineage>
</organism>